<gene>
    <name evidence="1" type="ORF">Ppb6_04181</name>
</gene>
<protein>
    <recommendedName>
        <fullName evidence="3">Phage late control gene D protein (GPD)</fullName>
    </recommendedName>
</protein>
<evidence type="ECO:0008006" key="3">
    <source>
        <dbReference type="Google" id="ProtNLM"/>
    </source>
</evidence>
<comment type="caution">
    <text evidence="1">The sequence shown here is derived from an EMBL/GenBank/DDBJ whole genome shotgun (WGS) entry which is preliminary data.</text>
</comment>
<dbReference type="AlphaFoldDB" id="A0A1C0TYA9"/>
<evidence type="ECO:0000313" key="2">
    <source>
        <dbReference type="Proteomes" id="UP000093476"/>
    </source>
</evidence>
<evidence type="ECO:0000313" key="1">
    <source>
        <dbReference type="EMBL" id="OCQ50648.1"/>
    </source>
</evidence>
<sequence>MNDGLHFLCQVTDLPEKTFAVAEFSLQEELSQLFTLSLTLVSQRADIDLESLLLQSVKFQVVFNGVEQRQVSGVIAQAVLRETHAHRTLYSLTVRPALWRMTLNQDSRIYHRQSVPAILNSLLKKHHVLADSQLNEFHYIREYVTQKRESDYDFFARLVAEEGPIPIRVWRGRKPCFRSLKATDVFRKMRRRNRLSSAVSRQFRTNVWPAMGKVIVLN</sequence>
<dbReference type="Pfam" id="PF05954">
    <property type="entry name" value="Phage_GPD"/>
    <property type="match status" value="1"/>
</dbReference>
<reference evidence="1 2" key="1">
    <citation type="submission" date="2015-12" db="EMBL/GenBank/DDBJ databases">
        <title>Genome comparisons provide insights into the role of secondary metabolites in the pathogenic phase of the Photorhabdus life cycle.</title>
        <authorList>
            <person name="Tobias N.J."/>
            <person name="Mishra B."/>
            <person name="Gupta D.K."/>
            <person name="Thines M."/>
            <person name="Stinear T.P."/>
            <person name="Bode H.B."/>
        </authorList>
    </citation>
    <scope>NUCLEOTIDE SEQUENCE [LARGE SCALE GENOMIC DNA]</scope>
    <source>
        <strain evidence="1 2">PB68.1</strain>
    </source>
</reference>
<dbReference type="Gene3D" id="2.30.110.50">
    <property type="match status" value="1"/>
</dbReference>
<organism evidence="1 2">
    <name type="scientific">Photorhabdus australis subsp. thailandensis</name>
    <dbReference type="NCBI Taxonomy" id="2805096"/>
    <lineage>
        <taxon>Bacteria</taxon>
        <taxon>Pseudomonadati</taxon>
        <taxon>Pseudomonadota</taxon>
        <taxon>Gammaproteobacteria</taxon>
        <taxon>Enterobacterales</taxon>
        <taxon>Morganellaceae</taxon>
        <taxon>Photorhabdus</taxon>
    </lineage>
</organism>
<dbReference type="SUPFAM" id="SSF69279">
    <property type="entry name" value="Phage tail proteins"/>
    <property type="match status" value="1"/>
</dbReference>
<dbReference type="STRING" id="286156.Ppb6_04181"/>
<proteinExistence type="predicted"/>
<dbReference type="EMBL" id="LOMY01000196">
    <property type="protein sequence ID" value="OCQ50648.1"/>
    <property type="molecule type" value="Genomic_DNA"/>
</dbReference>
<name>A0A1C0TYA9_9GAMM</name>
<accession>A0A1C0TYA9</accession>
<dbReference type="Gene3D" id="3.55.50.10">
    <property type="entry name" value="Baseplate protein-like domains"/>
    <property type="match status" value="1"/>
</dbReference>
<dbReference type="PATRIC" id="fig|286156.4.peg.4809"/>
<keyword evidence="2" id="KW-1185">Reference proteome</keyword>
<dbReference type="Proteomes" id="UP000093476">
    <property type="component" value="Unassembled WGS sequence"/>
</dbReference>